<reference evidence="1" key="1">
    <citation type="journal article" date="2015" name="Nature">
        <title>Complex archaea that bridge the gap between prokaryotes and eukaryotes.</title>
        <authorList>
            <person name="Spang A."/>
            <person name="Saw J.H."/>
            <person name="Jorgensen S.L."/>
            <person name="Zaremba-Niedzwiedzka K."/>
            <person name="Martijn J."/>
            <person name="Lind A.E."/>
            <person name="van Eijk R."/>
            <person name="Schleper C."/>
            <person name="Guy L."/>
            <person name="Ettema T.J."/>
        </authorList>
    </citation>
    <scope>NUCLEOTIDE SEQUENCE</scope>
</reference>
<comment type="caution">
    <text evidence="1">The sequence shown here is derived from an EMBL/GenBank/DDBJ whole genome shotgun (WGS) entry which is preliminary data.</text>
</comment>
<feature type="non-terminal residue" evidence="1">
    <location>
        <position position="134"/>
    </location>
</feature>
<dbReference type="EMBL" id="LAZR01066275">
    <property type="protein sequence ID" value="KKK53897.1"/>
    <property type="molecule type" value="Genomic_DNA"/>
</dbReference>
<protein>
    <submittedName>
        <fullName evidence="1">Uncharacterized protein</fullName>
    </submittedName>
</protein>
<sequence>MSASRLIKDAKGRILQLLKGGILKITSFNSQGESGIPSNPVSAAIFDSQTQSRQIVDLNGAAKVGEAIILVGDKFGTNEPNVLQWDTEFVGSGDSLALPGTQRIETGTTADSEVRFQSTKAGRFMISQFNIFHG</sequence>
<accession>A0A0F8WAU4</accession>
<evidence type="ECO:0000313" key="1">
    <source>
        <dbReference type="EMBL" id="KKK53897.1"/>
    </source>
</evidence>
<organism evidence="1">
    <name type="scientific">marine sediment metagenome</name>
    <dbReference type="NCBI Taxonomy" id="412755"/>
    <lineage>
        <taxon>unclassified sequences</taxon>
        <taxon>metagenomes</taxon>
        <taxon>ecological metagenomes</taxon>
    </lineage>
</organism>
<name>A0A0F8WAU4_9ZZZZ</name>
<dbReference type="AlphaFoldDB" id="A0A0F8WAU4"/>
<gene>
    <name evidence="1" type="ORF">LCGC14_3090160</name>
</gene>
<proteinExistence type="predicted"/>